<keyword evidence="2" id="KW-1185">Reference proteome</keyword>
<reference evidence="2" key="1">
    <citation type="journal article" date="2019" name="Int. J. Syst. Evol. Microbiol.">
        <title>The Global Catalogue of Microorganisms (GCM) 10K type strain sequencing project: providing services to taxonomists for standard genome sequencing and annotation.</title>
        <authorList>
            <consortium name="The Broad Institute Genomics Platform"/>
            <consortium name="The Broad Institute Genome Sequencing Center for Infectious Disease"/>
            <person name="Wu L."/>
            <person name="Ma J."/>
        </authorList>
    </citation>
    <scope>NUCLEOTIDE SEQUENCE [LARGE SCALE GENOMIC DNA]</scope>
    <source>
        <strain evidence="2">KCTC 42986</strain>
    </source>
</reference>
<dbReference type="Proteomes" id="UP001595530">
    <property type="component" value="Unassembled WGS sequence"/>
</dbReference>
<accession>A0ABV7EWJ5</accession>
<evidence type="ECO:0000313" key="1">
    <source>
        <dbReference type="EMBL" id="MFC3107152.1"/>
    </source>
</evidence>
<gene>
    <name evidence="1" type="ORF">ACFOFO_04095</name>
</gene>
<evidence type="ECO:0008006" key="3">
    <source>
        <dbReference type="Google" id="ProtNLM"/>
    </source>
</evidence>
<dbReference type="RefSeq" id="WP_390326534.1">
    <property type="nucleotide sequence ID" value="NZ_JBHRTP010000008.1"/>
</dbReference>
<name>A0ABV7EWJ5_9BURK</name>
<proteinExistence type="predicted"/>
<dbReference type="Gene3D" id="1.20.120.520">
    <property type="entry name" value="nmb1532 protein domain like"/>
    <property type="match status" value="1"/>
</dbReference>
<comment type="caution">
    <text evidence="1">The sequence shown here is derived from an EMBL/GenBank/DDBJ whole genome shotgun (WGS) entry which is preliminary data.</text>
</comment>
<organism evidence="1 2">
    <name type="scientific">Undibacterium arcticum</name>
    <dbReference type="NCBI Taxonomy" id="1762892"/>
    <lineage>
        <taxon>Bacteria</taxon>
        <taxon>Pseudomonadati</taxon>
        <taxon>Pseudomonadota</taxon>
        <taxon>Betaproteobacteria</taxon>
        <taxon>Burkholderiales</taxon>
        <taxon>Oxalobacteraceae</taxon>
        <taxon>Undibacterium</taxon>
    </lineage>
</organism>
<protein>
    <recommendedName>
        <fullName evidence="3">Hemerythrin-like domain-containing protein</fullName>
    </recommendedName>
</protein>
<dbReference type="EMBL" id="JBHRTP010000008">
    <property type="protein sequence ID" value="MFC3107152.1"/>
    <property type="molecule type" value="Genomic_DNA"/>
</dbReference>
<sequence length="210" mass="23143">MLTATYALISLSVEQKRAHKLLSTAQQLVQDSAADKGHIDPVILESIVSQLAKLDESCHRRKVELYVIPAIQKATKEADSLLAELESLSAMGLRIFGSVRECVRQAFDQGAVAVKELYSSIELYCNNLLQRLTKEEDELLPLAQRVISSDEWFAIGAQFLSLDAENKARRQSVGAVRRPSASIPVFAFNPAACQPANLASVFRNEMSAPR</sequence>
<evidence type="ECO:0000313" key="2">
    <source>
        <dbReference type="Proteomes" id="UP001595530"/>
    </source>
</evidence>